<accession>A7K887</accession>
<dbReference type="RefSeq" id="YP_001426608.1">
    <property type="nucleotide sequence ID" value="NC_008724.1"/>
</dbReference>
<name>A7K887_9PHYC</name>
<dbReference type="Proteomes" id="UP000202420">
    <property type="component" value="Segment"/>
</dbReference>
<evidence type="ECO:0000313" key="2">
    <source>
        <dbReference type="Proteomes" id="UP000202420"/>
    </source>
</evidence>
<organism evidence="1 2">
    <name type="scientific">Chlorovirus heliozoae</name>
    <dbReference type="NCBI Taxonomy" id="322019"/>
    <lineage>
        <taxon>Viruses</taxon>
        <taxon>Varidnaviria</taxon>
        <taxon>Bamfordvirae</taxon>
        <taxon>Nucleocytoviricota</taxon>
        <taxon>Megaviricetes</taxon>
        <taxon>Algavirales</taxon>
        <taxon>Phycodnaviridae</taxon>
        <taxon>Chlorovirus</taxon>
    </lineage>
</organism>
<reference evidence="1 2" key="1">
    <citation type="submission" date="2006-09" db="EMBL/GenBank/DDBJ databases">
        <title>Sequence and annotation of the 288-kb ATCV-1 virus that infects an endosymbiotic Chlorella strain of the heliozoon Acanthocystis turfacea.</title>
        <authorList>
            <person name="Fitzgerald L.A."/>
            <person name="Graves M.V."/>
            <person name="Li X."/>
            <person name="Pfitzner A.J.P."/>
            <person name="Hartigan J."/>
            <person name="Van Etten J.L."/>
        </authorList>
    </citation>
    <scope>NUCLEOTIDE SEQUENCE [LARGE SCALE GENOMIC DNA]</scope>
    <source>
        <strain evidence="1 2">ATCV-1</strain>
    </source>
</reference>
<evidence type="ECO:0000313" key="1">
    <source>
        <dbReference type="EMBL" id="ABT16261.1"/>
    </source>
</evidence>
<gene>
    <name evidence="1" type="primary">z127L</name>
    <name evidence="1" type="ORF">ATCV1_z127L</name>
</gene>
<proteinExistence type="predicted"/>
<dbReference type="GeneID" id="5470490"/>
<dbReference type="KEGG" id="vg:5470490"/>
<sequence>MTSSFTMCVCLSKDIHMLSICSLGLFAELDGAFHRLGKLRATCKLEDLLANLLYVLTHCSNVFVGQRVDELLHPPAAHNVSSFKVEVGTAGTLGDERRQFVKHVAIVQGNCACTKGIVELLGNISGGVTVLNHEIENELLLVVDGRQGVRTSVVVVAELDAFAICHGSPVHPKCCDVVLPHDELFAELVQALQRYPIHRIQVVRKQFGTALKHNTHRTVRTGILAEEGCAIKRVA</sequence>
<keyword evidence="2" id="KW-1185">Reference proteome</keyword>
<protein>
    <submittedName>
        <fullName evidence="1">Uncharacterized protein z127L</fullName>
    </submittedName>
</protein>
<dbReference type="EMBL" id="EF101928">
    <property type="protein sequence ID" value="ABT16261.1"/>
    <property type="molecule type" value="Genomic_DNA"/>
</dbReference>